<proteinExistence type="predicted"/>
<dbReference type="EMBL" id="OU342829">
    <property type="protein sequence ID" value="CAG7580414.1"/>
    <property type="molecule type" value="Genomic_DNA"/>
</dbReference>
<keyword evidence="2" id="KW-0436">Ligase</keyword>
<sequence>MNRTLLTYNECREIVERNEDMKFYETKHVVDGYDVSIFNYKLAWYNDFAKPLEDSDIRAEEMRGITFVFDKDGTIADRFLMLHKFWNVNQVEESLLSNISDFKVKSVMNKEDGSLASFIKLPNGTIAGRSKASFSSDQAIRITHLYNTVESVKNLVDWGFDNDLALFFEYVAPTNKIVLDYKEEELILLRVRNNTTGEYLDVRDLDTFGVKVSDFYDYTLEEISEMVHTVEGTEGWIVEFENGYMVKWKTEWYFTRHKLFTESLNRENDIIKLILDEKIDDVLAQLTDTDVDKEKREFIGEMIEMVNHEVSMYIHSMKEKLKEYDGNVKAFALNNRKDPLFSMYMSSIKGRDTYDIAKEKILKSTSHLMQAKRWVEKRRKV</sequence>
<dbReference type="InterPro" id="IPR019039">
    <property type="entry name" value="T4-Rnl1-like_N"/>
</dbReference>
<reference evidence="2" key="1">
    <citation type="submission" date="2021-06" db="EMBL/GenBank/DDBJ databases">
        <authorList>
            <person name="Gannon L."/>
            <person name="Redgwell R T."/>
            <person name="Michniewski S."/>
            <person name="Harrison D C."/>
            <person name="Millard A."/>
        </authorList>
    </citation>
    <scope>NUCLEOTIDE SEQUENCE</scope>
</reference>
<evidence type="ECO:0000313" key="2">
    <source>
        <dbReference type="EMBL" id="CAG7580414.1"/>
    </source>
</evidence>
<accession>A0A8D9FR15</accession>
<evidence type="ECO:0000259" key="1">
    <source>
        <dbReference type="Pfam" id="PF09511"/>
    </source>
</evidence>
<dbReference type="Gene3D" id="1.10.3550.20">
    <property type="match status" value="1"/>
</dbReference>
<protein>
    <submittedName>
        <fullName evidence="2">RNA ligase A</fullName>
    </submittedName>
</protein>
<organism evidence="2">
    <name type="scientific">uncultured marine phage</name>
    <dbReference type="NCBI Taxonomy" id="707152"/>
    <lineage>
        <taxon>Viruses</taxon>
        <taxon>environmental samples</taxon>
    </lineage>
</organism>
<dbReference type="Pfam" id="PF09511">
    <property type="entry name" value="RNA_lig_T4_1"/>
    <property type="match status" value="1"/>
</dbReference>
<feature type="domain" description="T4 RNA ligase 1-like N-terminal" evidence="1">
    <location>
        <begin position="61"/>
        <end position="253"/>
    </location>
</feature>
<gene>
    <name evidence="2" type="primary">rnlA</name>
    <name evidence="2" type="ORF">SLAVMIC_00403</name>
</gene>
<name>A0A8D9FR15_9VIRU</name>
<dbReference type="GO" id="GO:0016874">
    <property type="term" value="F:ligase activity"/>
    <property type="evidence" value="ECO:0007669"/>
    <property type="project" value="UniProtKB-KW"/>
</dbReference>